<dbReference type="Gene3D" id="3.90.79.10">
    <property type="entry name" value="Nucleoside Triphosphate Pyrophosphohydrolase"/>
    <property type="match status" value="1"/>
</dbReference>
<evidence type="ECO:0000256" key="1">
    <source>
        <dbReference type="ARBA" id="ARBA00001936"/>
    </source>
</evidence>
<dbReference type="InterPro" id="IPR015797">
    <property type="entry name" value="NUDIX_hydrolase-like_dom_sf"/>
</dbReference>
<feature type="domain" description="Nudix hydrolase" evidence="9">
    <location>
        <begin position="44"/>
        <end position="184"/>
    </location>
</feature>
<comment type="caution">
    <text evidence="10">The sequence shown here is derived from an EMBL/GenBank/DDBJ whole genome shotgun (WGS) entry which is preliminary data.</text>
</comment>
<keyword evidence="7" id="KW-0464">Manganese</keyword>
<dbReference type="InterPro" id="IPR000059">
    <property type="entry name" value="NUDIX_hydrolase_NudL_CS"/>
</dbReference>
<dbReference type="PROSITE" id="PS51462">
    <property type="entry name" value="NUDIX"/>
    <property type="match status" value="1"/>
</dbReference>
<dbReference type="HOGENOM" id="CLU_040940_3_1_11"/>
<comment type="cofactor">
    <cofactor evidence="2">
        <name>Mg(2+)</name>
        <dbReference type="ChEBI" id="CHEBI:18420"/>
    </cofactor>
</comment>
<dbReference type="PROSITE" id="PS01293">
    <property type="entry name" value="NUDIX_COA"/>
    <property type="match status" value="1"/>
</dbReference>
<dbReference type="Pfam" id="PF00293">
    <property type="entry name" value="NUDIX"/>
    <property type="match status" value="1"/>
</dbReference>
<keyword evidence="5" id="KW-0378">Hydrolase</keyword>
<evidence type="ECO:0000259" key="9">
    <source>
        <dbReference type="PROSITE" id="PS51462"/>
    </source>
</evidence>
<dbReference type="RefSeq" id="WP_021030728.1">
    <property type="nucleotide sequence ID" value="NZ_KI391954.1"/>
</dbReference>
<dbReference type="GO" id="GO:0030145">
    <property type="term" value="F:manganese ion binding"/>
    <property type="evidence" value="ECO:0007669"/>
    <property type="project" value="InterPro"/>
</dbReference>
<organism evidence="10 11">
    <name type="scientific">Segniliparus rugosus (strain ATCC BAA-974 / DSM 45345 / CCUG 50838 / CIP 108380 / JCM 13579 / CDC 945)</name>
    <dbReference type="NCBI Taxonomy" id="679197"/>
    <lineage>
        <taxon>Bacteria</taxon>
        <taxon>Bacillati</taxon>
        <taxon>Actinomycetota</taxon>
        <taxon>Actinomycetes</taxon>
        <taxon>Mycobacteriales</taxon>
        <taxon>Segniliparaceae</taxon>
        <taxon>Segniliparus</taxon>
    </lineage>
</organism>
<name>E5XMV8_SEGRC</name>
<comment type="similarity">
    <text evidence="3">Belongs to the Nudix hydrolase family. PCD1 subfamily.</text>
</comment>
<dbReference type="SUPFAM" id="SSF55811">
    <property type="entry name" value="Nudix"/>
    <property type="match status" value="1"/>
</dbReference>
<reference evidence="10 11" key="1">
    <citation type="journal article" date="2011" name="Stand. Genomic Sci.">
        <title>High quality draft genome sequence of Segniliparus rugosus CDC 945(T)= (ATCC BAA-974(T)).</title>
        <authorList>
            <person name="Earl A.M."/>
            <person name="Desjardins C.A."/>
            <person name="Fitzgerald M.G."/>
            <person name="Arachchi H.M."/>
            <person name="Zeng Q."/>
            <person name="Mehta T."/>
            <person name="Griggs A."/>
            <person name="Birren B.W."/>
            <person name="Toney N.C."/>
            <person name="Carr J."/>
            <person name="Posey J."/>
            <person name="Butler W.R."/>
        </authorList>
    </citation>
    <scope>NUCLEOTIDE SEQUENCE [LARGE SCALE GENOMIC DNA]</scope>
    <source>
        <strain evidence="11">ATCC BAA-974 / DSM 45345 / CCUG 50838 / CIP 108380 / JCM 13579 / CDC 945</strain>
    </source>
</reference>
<dbReference type="GO" id="GO:0010945">
    <property type="term" value="F:coenzyme A diphosphatase activity"/>
    <property type="evidence" value="ECO:0007669"/>
    <property type="project" value="InterPro"/>
</dbReference>
<dbReference type="OrthoDB" id="9802805at2"/>
<evidence type="ECO:0000256" key="6">
    <source>
        <dbReference type="ARBA" id="ARBA00022842"/>
    </source>
</evidence>
<keyword evidence="4" id="KW-0479">Metal-binding</keyword>
<gene>
    <name evidence="10" type="ORF">HMPREF9336_00828</name>
</gene>
<feature type="transmembrane region" description="Helical" evidence="8">
    <location>
        <begin position="187"/>
        <end position="206"/>
    </location>
</feature>
<evidence type="ECO:0000256" key="3">
    <source>
        <dbReference type="ARBA" id="ARBA00006506"/>
    </source>
</evidence>
<keyword evidence="6" id="KW-0460">Magnesium</keyword>
<evidence type="ECO:0000256" key="8">
    <source>
        <dbReference type="SAM" id="Phobius"/>
    </source>
</evidence>
<evidence type="ECO:0000256" key="2">
    <source>
        <dbReference type="ARBA" id="ARBA00001946"/>
    </source>
</evidence>
<dbReference type="GO" id="GO:0009132">
    <property type="term" value="P:nucleoside diphosphate metabolic process"/>
    <property type="evidence" value="ECO:0007669"/>
    <property type="project" value="InterPro"/>
</dbReference>
<accession>E5XMV8</accession>
<evidence type="ECO:0000256" key="5">
    <source>
        <dbReference type="ARBA" id="ARBA00022801"/>
    </source>
</evidence>
<keyword evidence="11" id="KW-1185">Reference proteome</keyword>
<dbReference type="AlphaFoldDB" id="E5XMV8"/>
<keyword evidence="8" id="KW-0472">Membrane</keyword>
<dbReference type="STRING" id="679197.HMPREF9336_00828"/>
<evidence type="ECO:0000256" key="4">
    <source>
        <dbReference type="ARBA" id="ARBA00022723"/>
    </source>
</evidence>
<dbReference type="EMBL" id="ACZI02000003">
    <property type="protein sequence ID" value="EFV14313.2"/>
    <property type="molecule type" value="Genomic_DNA"/>
</dbReference>
<evidence type="ECO:0000313" key="11">
    <source>
        <dbReference type="Proteomes" id="UP000004816"/>
    </source>
</evidence>
<evidence type="ECO:0000313" key="10">
    <source>
        <dbReference type="EMBL" id="EFV14313.2"/>
    </source>
</evidence>
<keyword evidence="8" id="KW-0812">Transmembrane</keyword>
<dbReference type="InterPro" id="IPR000086">
    <property type="entry name" value="NUDIX_hydrolase_dom"/>
</dbReference>
<comment type="cofactor">
    <cofactor evidence="1">
        <name>Mn(2+)</name>
        <dbReference type="ChEBI" id="CHEBI:29035"/>
    </cofactor>
</comment>
<dbReference type="PANTHER" id="PTHR12992:SF11">
    <property type="entry name" value="MITOCHONDRIAL COENZYME A DIPHOSPHATASE NUDT8"/>
    <property type="match status" value="1"/>
</dbReference>
<protein>
    <recommendedName>
        <fullName evidence="9">Nudix hydrolase domain-containing protein</fullName>
    </recommendedName>
</protein>
<dbReference type="Proteomes" id="UP000004816">
    <property type="component" value="Unassembled WGS sequence"/>
</dbReference>
<dbReference type="PANTHER" id="PTHR12992">
    <property type="entry name" value="NUDIX HYDROLASE"/>
    <property type="match status" value="1"/>
</dbReference>
<evidence type="ECO:0000256" key="7">
    <source>
        <dbReference type="ARBA" id="ARBA00023211"/>
    </source>
</evidence>
<keyword evidence="8" id="KW-1133">Transmembrane helix</keyword>
<proteinExistence type="inferred from homology"/>
<sequence length="236" mass="25831">MTGPLVSSQDLPAWLRPLAERVPELNKELRNRRWVAQLKKMRAVRQAAVLVLIAGSAEEDATVLLTRRASRMRAHAGQVAFPGGAIDPTDEGPLAAALREAEEETGVDLDGVRPFAVLDPLFVPPSGFDVTPVLAFWERPSPVRPVNPEETDLVRAVRVGELTDPRNRIMGKRGPIFKGPAFDLEDMFVWGFTGGLLSAVLAGAGWERPWDRRRVVDVSAILQREPDGPGTPEPVP</sequence>
<dbReference type="InterPro" id="IPR045121">
    <property type="entry name" value="CoAse"/>
</dbReference>
<dbReference type="eggNOG" id="COG0494">
    <property type="taxonomic scope" value="Bacteria"/>
</dbReference>
<dbReference type="GO" id="GO:0000287">
    <property type="term" value="F:magnesium ion binding"/>
    <property type="evidence" value="ECO:0007669"/>
    <property type="project" value="InterPro"/>
</dbReference>
<dbReference type="CDD" id="cd03426">
    <property type="entry name" value="NUDIX_CoAse_Nudt7"/>
    <property type="match status" value="1"/>
</dbReference>